<evidence type="ECO:0000256" key="3">
    <source>
        <dbReference type="ARBA" id="ARBA00023082"/>
    </source>
</evidence>
<evidence type="ECO:0000259" key="6">
    <source>
        <dbReference type="Pfam" id="PF08281"/>
    </source>
</evidence>
<accession>A0A1H6K7Z4</accession>
<dbReference type="GO" id="GO:0006352">
    <property type="term" value="P:DNA-templated transcription initiation"/>
    <property type="evidence" value="ECO:0007669"/>
    <property type="project" value="InterPro"/>
</dbReference>
<dbReference type="InterPro" id="IPR007627">
    <property type="entry name" value="RNA_pol_sigma70_r2"/>
</dbReference>
<sequence length="171" mass="19805">MNNDSTALYAFRKYGNTVLRAAFAFCGSYAESEDIVQDVFLSLHTSPKTFNDDEHLKAWLLRVTINKCKNLKRSFRFSRTCSIDELEQSEAIYEISTEGRELRRQISELPRKYAEVIFLHYYEGYSIKEIAGILEKNENTVGSLLKRGREKLRAELEKEDESCGETIIKTL</sequence>
<evidence type="ECO:0000256" key="1">
    <source>
        <dbReference type="ARBA" id="ARBA00010641"/>
    </source>
</evidence>
<keyword evidence="4" id="KW-0804">Transcription</keyword>
<name>A0A1H6K7Z4_RUMFL</name>
<dbReference type="CDD" id="cd06171">
    <property type="entry name" value="Sigma70_r4"/>
    <property type="match status" value="1"/>
</dbReference>
<dbReference type="SUPFAM" id="SSF88659">
    <property type="entry name" value="Sigma3 and sigma4 domains of RNA polymerase sigma factors"/>
    <property type="match status" value="1"/>
</dbReference>
<dbReference type="SUPFAM" id="SSF88946">
    <property type="entry name" value="Sigma2 domain of RNA polymerase sigma factors"/>
    <property type="match status" value="1"/>
</dbReference>
<dbReference type="PANTHER" id="PTHR43133:SF51">
    <property type="entry name" value="RNA POLYMERASE SIGMA FACTOR"/>
    <property type="match status" value="1"/>
</dbReference>
<dbReference type="Pfam" id="PF04542">
    <property type="entry name" value="Sigma70_r2"/>
    <property type="match status" value="1"/>
</dbReference>
<evidence type="ECO:0000256" key="4">
    <source>
        <dbReference type="ARBA" id="ARBA00023163"/>
    </source>
</evidence>
<keyword evidence="2" id="KW-0805">Transcription regulation</keyword>
<proteinExistence type="inferred from homology"/>
<dbReference type="GO" id="GO:0003677">
    <property type="term" value="F:DNA binding"/>
    <property type="evidence" value="ECO:0007669"/>
    <property type="project" value="InterPro"/>
</dbReference>
<dbReference type="InterPro" id="IPR013249">
    <property type="entry name" value="RNA_pol_sigma70_r4_t2"/>
</dbReference>
<dbReference type="InterPro" id="IPR036388">
    <property type="entry name" value="WH-like_DNA-bd_sf"/>
</dbReference>
<evidence type="ECO:0000259" key="5">
    <source>
        <dbReference type="Pfam" id="PF04542"/>
    </source>
</evidence>
<gene>
    <name evidence="7" type="ORF">SAMN02910265_02071</name>
</gene>
<dbReference type="InterPro" id="IPR014284">
    <property type="entry name" value="RNA_pol_sigma-70_dom"/>
</dbReference>
<dbReference type="NCBIfam" id="TIGR02937">
    <property type="entry name" value="sigma70-ECF"/>
    <property type="match status" value="1"/>
</dbReference>
<dbReference type="InterPro" id="IPR039425">
    <property type="entry name" value="RNA_pol_sigma-70-like"/>
</dbReference>
<dbReference type="Pfam" id="PF08281">
    <property type="entry name" value="Sigma70_r4_2"/>
    <property type="match status" value="1"/>
</dbReference>
<dbReference type="AlphaFoldDB" id="A0A1H6K7Z4"/>
<dbReference type="EMBL" id="FNWV01000007">
    <property type="protein sequence ID" value="SEH67908.1"/>
    <property type="molecule type" value="Genomic_DNA"/>
</dbReference>
<evidence type="ECO:0000256" key="2">
    <source>
        <dbReference type="ARBA" id="ARBA00023015"/>
    </source>
</evidence>
<organism evidence="7 8">
    <name type="scientific">Ruminococcus flavefaciens</name>
    <dbReference type="NCBI Taxonomy" id="1265"/>
    <lineage>
        <taxon>Bacteria</taxon>
        <taxon>Bacillati</taxon>
        <taxon>Bacillota</taxon>
        <taxon>Clostridia</taxon>
        <taxon>Eubacteriales</taxon>
        <taxon>Oscillospiraceae</taxon>
        <taxon>Ruminococcus</taxon>
    </lineage>
</organism>
<feature type="domain" description="RNA polymerase sigma factor 70 region 4 type 2" evidence="6">
    <location>
        <begin position="100"/>
        <end position="152"/>
    </location>
</feature>
<protein>
    <submittedName>
        <fullName evidence="7">RNA polymerase sigma-70 factor, ECF subfamily</fullName>
    </submittedName>
</protein>
<dbReference type="PANTHER" id="PTHR43133">
    <property type="entry name" value="RNA POLYMERASE ECF-TYPE SIGMA FACTO"/>
    <property type="match status" value="1"/>
</dbReference>
<comment type="similarity">
    <text evidence="1">Belongs to the sigma-70 factor family. ECF subfamily.</text>
</comment>
<reference evidence="7 8" key="1">
    <citation type="submission" date="2016-10" db="EMBL/GenBank/DDBJ databases">
        <authorList>
            <person name="de Groot N.N."/>
        </authorList>
    </citation>
    <scope>NUCLEOTIDE SEQUENCE [LARGE SCALE GENOMIC DNA]</scope>
    <source>
        <strain evidence="7 8">YAD2003</strain>
    </source>
</reference>
<dbReference type="Gene3D" id="1.10.1740.10">
    <property type="match status" value="1"/>
</dbReference>
<dbReference type="GO" id="GO:0016987">
    <property type="term" value="F:sigma factor activity"/>
    <property type="evidence" value="ECO:0007669"/>
    <property type="project" value="UniProtKB-KW"/>
</dbReference>
<dbReference type="Proteomes" id="UP000183190">
    <property type="component" value="Unassembled WGS sequence"/>
</dbReference>
<keyword evidence="3" id="KW-0731">Sigma factor</keyword>
<dbReference type="OrthoDB" id="2594372at2"/>
<dbReference type="InterPro" id="IPR013325">
    <property type="entry name" value="RNA_pol_sigma_r2"/>
</dbReference>
<evidence type="ECO:0000313" key="7">
    <source>
        <dbReference type="EMBL" id="SEH67908.1"/>
    </source>
</evidence>
<dbReference type="InterPro" id="IPR013324">
    <property type="entry name" value="RNA_pol_sigma_r3/r4-like"/>
</dbReference>
<feature type="domain" description="RNA polymerase sigma-70 region 2" evidence="5">
    <location>
        <begin position="11"/>
        <end position="74"/>
    </location>
</feature>
<dbReference type="Gene3D" id="1.10.10.10">
    <property type="entry name" value="Winged helix-like DNA-binding domain superfamily/Winged helix DNA-binding domain"/>
    <property type="match status" value="1"/>
</dbReference>
<evidence type="ECO:0000313" key="8">
    <source>
        <dbReference type="Proteomes" id="UP000183190"/>
    </source>
</evidence>
<dbReference type="RefSeq" id="WP_074717094.1">
    <property type="nucleotide sequence ID" value="NZ_FNWV01000007.1"/>
</dbReference>